<evidence type="ECO:0000313" key="1">
    <source>
        <dbReference type="EMBL" id="CAH8213172.1"/>
    </source>
</evidence>
<protein>
    <submittedName>
        <fullName evidence="1">Uncharacterized protein</fullName>
    </submittedName>
</protein>
<proteinExistence type="predicted"/>
<reference evidence="1" key="1">
    <citation type="submission" date="2022-06" db="EMBL/GenBank/DDBJ databases">
        <authorList>
            <person name="Goudenege D."/>
            <person name="Le Roux F."/>
        </authorList>
    </citation>
    <scope>NUCLEOTIDE SEQUENCE</scope>
    <source>
        <strain evidence="1">12-063</strain>
    </source>
</reference>
<dbReference type="Proteomes" id="UP001152658">
    <property type="component" value="Unassembled WGS sequence"/>
</dbReference>
<comment type="caution">
    <text evidence="1">The sequence shown here is derived from an EMBL/GenBank/DDBJ whole genome shotgun (WGS) entry which is preliminary data.</text>
</comment>
<keyword evidence="2" id="KW-1185">Reference proteome</keyword>
<accession>A0ABN8TNK0</accession>
<sequence>MVGVCSATWISLGYLAVLDVAPSILRFHSLAMPLPFLPMEWF</sequence>
<name>A0ABN8TNK0_9VIBR</name>
<dbReference type="EMBL" id="CALYLK010000128">
    <property type="protein sequence ID" value="CAH8213172.1"/>
    <property type="molecule type" value="Genomic_DNA"/>
</dbReference>
<evidence type="ECO:0000313" key="2">
    <source>
        <dbReference type="Proteomes" id="UP001152658"/>
    </source>
</evidence>
<gene>
    <name evidence="1" type="ORF">VAE063_880302</name>
</gene>
<organism evidence="1 2">
    <name type="scientific">Vibrio aestuarianus</name>
    <dbReference type="NCBI Taxonomy" id="28171"/>
    <lineage>
        <taxon>Bacteria</taxon>
        <taxon>Pseudomonadati</taxon>
        <taxon>Pseudomonadota</taxon>
        <taxon>Gammaproteobacteria</taxon>
        <taxon>Vibrionales</taxon>
        <taxon>Vibrionaceae</taxon>
        <taxon>Vibrio</taxon>
    </lineage>
</organism>